<dbReference type="AlphaFoldDB" id="A0A1Y1VYJ1"/>
<protein>
    <submittedName>
        <fullName evidence="1">Uncharacterized protein</fullName>
    </submittedName>
</protein>
<dbReference type="RefSeq" id="XP_040740342.1">
    <property type="nucleotide sequence ID" value="XM_040891989.1"/>
</dbReference>
<reference evidence="1 2" key="1">
    <citation type="submission" date="2016-07" db="EMBL/GenBank/DDBJ databases">
        <title>Pervasive Adenine N6-methylation of Active Genes in Fungi.</title>
        <authorList>
            <consortium name="DOE Joint Genome Institute"/>
            <person name="Mondo S.J."/>
            <person name="Dannebaum R.O."/>
            <person name="Kuo R.C."/>
            <person name="Labutti K."/>
            <person name="Haridas S."/>
            <person name="Kuo A."/>
            <person name="Salamov A."/>
            <person name="Ahrendt S.R."/>
            <person name="Lipzen A."/>
            <person name="Sullivan W."/>
            <person name="Andreopoulos W.B."/>
            <person name="Clum A."/>
            <person name="Lindquist E."/>
            <person name="Daum C."/>
            <person name="Ramamoorthy G.K."/>
            <person name="Gryganskyi A."/>
            <person name="Culley D."/>
            <person name="Magnuson J.K."/>
            <person name="James T.Y."/>
            <person name="O'Malley M.A."/>
            <person name="Stajich J.E."/>
            <person name="Spatafora J.W."/>
            <person name="Visel A."/>
            <person name="Grigoriev I.V."/>
        </authorList>
    </citation>
    <scope>NUCLEOTIDE SEQUENCE [LARGE SCALE GENOMIC DNA]</scope>
    <source>
        <strain evidence="1 2">ATCC 12442</strain>
    </source>
</reference>
<evidence type="ECO:0000313" key="1">
    <source>
        <dbReference type="EMBL" id="ORX66332.1"/>
    </source>
</evidence>
<keyword evidence="2" id="KW-1185">Reference proteome</keyword>
<sequence length="129" mass="14549">MLRPLLNCVRSNVCARERCGDINGGRVGKERNLHSCLLPGLFLLCRRIALPFKPLVEIFLLAPVCAVGGFQAQEKTLTRRARSEESSTLGKVSSRKASYRCYQYKESCGEGTFYLFFVEYTQQSRALFG</sequence>
<dbReference type="Proteomes" id="UP000193922">
    <property type="component" value="Unassembled WGS sequence"/>
</dbReference>
<dbReference type="EMBL" id="MCFD01000016">
    <property type="protein sequence ID" value="ORX66332.1"/>
    <property type="molecule type" value="Genomic_DNA"/>
</dbReference>
<gene>
    <name evidence="1" type="ORF">DL89DRAFT_69773</name>
</gene>
<dbReference type="GeneID" id="63808637"/>
<proteinExistence type="predicted"/>
<organism evidence="1 2">
    <name type="scientific">Linderina pennispora</name>
    <dbReference type="NCBI Taxonomy" id="61395"/>
    <lineage>
        <taxon>Eukaryota</taxon>
        <taxon>Fungi</taxon>
        <taxon>Fungi incertae sedis</taxon>
        <taxon>Zoopagomycota</taxon>
        <taxon>Kickxellomycotina</taxon>
        <taxon>Kickxellomycetes</taxon>
        <taxon>Kickxellales</taxon>
        <taxon>Kickxellaceae</taxon>
        <taxon>Linderina</taxon>
    </lineage>
</organism>
<comment type="caution">
    <text evidence="1">The sequence shown here is derived from an EMBL/GenBank/DDBJ whole genome shotgun (WGS) entry which is preliminary data.</text>
</comment>
<name>A0A1Y1VYJ1_9FUNG</name>
<accession>A0A1Y1VYJ1</accession>
<evidence type="ECO:0000313" key="2">
    <source>
        <dbReference type="Proteomes" id="UP000193922"/>
    </source>
</evidence>